<reference evidence="3" key="1">
    <citation type="submission" date="2016-10" db="EMBL/GenBank/DDBJ databases">
        <title>Sequence of Gallionella enrichment culture.</title>
        <authorList>
            <person name="Poehlein A."/>
            <person name="Muehling M."/>
            <person name="Daniel R."/>
        </authorList>
    </citation>
    <scope>NUCLEOTIDE SEQUENCE</scope>
</reference>
<dbReference type="InterPro" id="IPR000644">
    <property type="entry name" value="CBS_dom"/>
</dbReference>
<evidence type="ECO:0000259" key="2">
    <source>
        <dbReference type="PROSITE" id="PS51371"/>
    </source>
</evidence>
<dbReference type="Pfam" id="PF03445">
    <property type="entry name" value="DUF294"/>
    <property type="match status" value="1"/>
</dbReference>
<dbReference type="PANTHER" id="PTHR43080">
    <property type="entry name" value="CBS DOMAIN-CONTAINING PROTEIN CBSX3, MITOCHONDRIAL"/>
    <property type="match status" value="1"/>
</dbReference>
<dbReference type="AlphaFoldDB" id="A0A1J5R748"/>
<feature type="domain" description="CBS" evidence="2">
    <location>
        <begin position="28"/>
        <end position="84"/>
    </location>
</feature>
<evidence type="ECO:0000313" key="3">
    <source>
        <dbReference type="EMBL" id="OIQ85539.1"/>
    </source>
</evidence>
<dbReference type="CDD" id="cd05401">
    <property type="entry name" value="NT_GlnE_GlnD_like"/>
    <property type="match status" value="1"/>
</dbReference>
<evidence type="ECO:0000256" key="1">
    <source>
        <dbReference type="ARBA" id="ARBA00023122"/>
    </source>
</evidence>
<keyword evidence="1" id="KW-0129">CBS domain</keyword>
<proteinExistence type="predicted"/>
<dbReference type="InterPro" id="IPR018821">
    <property type="entry name" value="DUF294_put_nucleoTrafse_sb-bd"/>
</dbReference>
<dbReference type="Gene3D" id="3.10.580.10">
    <property type="entry name" value="CBS-domain"/>
    <property type="match status" value="1"/>
</dbReference>
<dbReference type="Pfam" id="PF00571">
    <property type="entry name" value="CBS"/>
    <property type="match status" value="2"/>
</dbReference>
<dbReference type="InterPro" id="IPR046342">
    <property type="entry name" value="CBS_dom_sf"/>
</dbReference>
<gene>
    <name evidence="3" type="ORF">GALL_326230</name>
</gene>
<comment type="caution">
    <text evidence="3">The sequence shown here is derived from an EMBL/GenBank/DDBJ whole genome shotgun (WGS) entry which is preliminary data.</text>
</comment>
<protein>
    <submittedName>
        <fullName evidence="3">Putative nucleotidyltransferase substrate binding domain protein</fullName>
    </submittedName>
</protein>
<dbReference type="SMART" id="SM00116">
    <property type="entry name" value="CBS"/>
    <property type="match status" value="2"/>
</dbReference>
<sequence>MIKDMIQLTPTLRRLDSFPYRHRVADVMARPVLTGAEGLTLAQACARMERAASSSLVIVDARGLARGILTERDVIRAVGQRGESALGTAAAALMSAPVHSIAADTYLYIGIARMSRLGLRHLLVTDAKGRPAGMLTARHLLKVRSVQALIIGDDLTEAETAADLRRAHDSLPILAENLLDDGVAARDTAAVISAVLRDITARAAQLVEHSLAADGYGAAPAPWALLILGSGGRGESLLACDQDHALVHEGTADHDRWYAAFATRFTDLLAEAGLPPCPGGVMASNPDWRRPLADWQWEIRRWVFEPQSRTMRSIDLFFDAQPVHGDAALAGRLHRYAIETAGTSAFFTQFLALNVAAGTGPLGLFGQIPTWGGRFNAKTAGLFPIVAAIRAKAVRNGIAATGTLERLRALQATGVMLDEDAASLTAAYETLLRQLLRQQLADIAAGRPPGHDLIPARLGRQDHAALKTALRRIRVLKQTLPGRG</sequence>
<dbReference type="GO" id="GO:0008773">
    <property type="term" value="F:[protein-PII] uridylyltransferase activity"/>
    <property type="evidence" value="ECO:0007669"/>
    <property type="project" value="InterPro"/>
</dbReference>
<dbReference type="InterPro" id="IPR005105">
    <property type="entry name" value="GlnD_Uridyltrans_N"/>
</dbReference>
<organism evidence="3">
    <name type="scientific">mine drainage metagenome</name>
    <dbReference type="NCBI Taxonomy" id="410659"/>
    <lineage>
        <taxon>unclassified sequences</taxon>
        <taxon>metagenomes</taxon>
        <taxon>ecological metagenomes</taxon>
    </lineage>
</organism>
<feature type="domain" description="CBS" evidence="2">
    <location>
        <begin position="94"/>
        <end position="155"/>
    </location>
</feature>
<name>A0A1J5R748_9ZZZZ</name>
<dbReference type="EMBL" id="MLJW01000537">
    <property type="protein sequence ID" value="OIQ85539.1"/>
    <property type="molecule type" value="Genomic_DNA"/>
</dbReference>
<keyword evidence="3" id="KW-0808">Transferase</keyword>
<dbReference type="SUPFAM" id="SSF54631">
    <property type="entry name" value="CBS-domain pair"/>
    <property type="match status" value="1"/>
</dbReference>
<dbReference type="PANTHER" id="PTHR43080:SF2">
    <property type="entry name" value="CBS DOMAIN-CONTAINING PROTEIN"/>
    <property type="match status" value="1"/>
</dbReference>
<dbReference type="Pfam" id="PF10335">
    <property type="entry name" value="DUF294_C"/>
    <property type="match status" value="1"/>
</dbReference>
<dbReference type="PROSITE" id="PS51371">
    <property type="entry name" value="CBS"/>
    <property type="match status" value="2"/>
</dbReference>
<dbReference type="InterPro" id="IPR051257">
    <property type="entry name" value="Diverse_CBS-Domain"/>
</dbReference>
<accession>A0A1J5R748</accession>